<name>A0A0G4H7R8_VITBC</name>
<evidence type="ECO:0000256" key="4">
    <source>
        <dbReference type="ARBA" id="ARBA00023136"/>
    </source>
</evidence>
<evidence type="ECO:0000256" key="1">
    <source>
        <dbReference type="ARBA" id="ARBA00004141"/>
    </source>
</evidence>
<dbReference type="EMBL" id="CDMY01001057">
    <property type="protein sequence ID" value="CEM39920.1"/>
    <property type="molecule type" value="Genomic_DNA"/>
</dbReference>
<accession>A0A0G4H7R8</accession>
<dbReference type="InParanoid" id="A0A0G4H7R8"/>
<evidence type="ECO:0000313" key="7">
    <source>
        <dbReference type="Proteomes" id="UP000041254"/>
    </source>
</evidence>
<dbReference type="SMART" id="SM01417">
    <property type="entry name" value="Solute_trans_a"/>
    <property type="match status" value="1"/>
</dbReference>
<feature type="transmembrane region" description="Helical" evidence="5">
    <location>
        <begin position="250"/>
        <end position="269"/>
    </location>
</feature>
<dbReference type="Proteomes" id="UP000041254">
    <property type="component" value="Unassembled WGS sequence"/>
</dbReference>
<feature type="transmembrane region" description="Helical" evidence="5">
    <location>
        <begin position="209"/>
        <end position="230"/>
    </location>
</feature>
<gene>
    <name evidence="6" type="ORF">Vbra_19837</name>
</gene>
<feature type="transmembrane region" description="Helical" evidence="5">
    <location>
        <begin position="167"/>
        <end position="188"/>
    </location>
</feature>
<dbReference type="PhylomeDB" id="A0A0G4H7R8"/>
<dbReference type="OMA" id="CIKLIVM"/>
<feature type="transmembrane region" description="Helical" evidence="5">
    <location>
        <begin position="132"/>
        <end position="155"/>
    </location>
</feature>
<dbReference type="VEuPathDB" id="CryptoDB:Vbra_19837"/>
<organism evidence="6 7">
    <name type="scientific">Vitrella brassicaformis (strain CCMP3155)</name>
    <dbReference type="NCBI Taxonomy" id="1169540"/>
    <lineage>
        <taxon>Eukaryota</taxon>
        <taxon>Sar</taxon>
        <taxon>Alveolata</taxon>
        <taxon>Colpodellida</taxon>
        <taxon>Vitrellaceae</taxon>
        <taxon>Vitrella</taxon>
    </lineage>
</organism>
<evidence type="ECO:0000256" key="3">
    <source>
        <dbReference type="ARBA" id="ARBA00022989"/>
    </source>
</evidence>
<keyword evidence="4 5" id="KW-0472">Membrane</keyword>
<evidence type="ECO:0000256" key="5">
    <source>
        <dbReference type="SAM" id="Phobius"/>
    </source>
</evidence>
<dbReference type="OrthoDB" id="5348404at2759"/>
<evidence type="ECO:0000313" key="6">
    <source>
        <dbReference type="EMBL" id="CEM39920.1"/>
    </source>
</evidence>
<comment type="subcellular location">
    <subcellularLocation>
        <location evidence="1">Membrane</location>
        <topology evidence="1">Multi-pass membrane protein</topology>
    </subcellularLocation>
</comment>
<keyword evidence="2 5" id="KW-0812">Transmembrane</keyword>
<sequence>MAFLGAIAFVCFASSLVSSLHQIKQHLKHFHQPEFQLHVCRILLMVPIYSFQSYLSFLFPRYAVFFDTVRDCYEAYVVNIFFQLLVQYLGGENVIVLHFEMKGRIRHPWPIRKFIPPISTNRRFFRNVKKGVLQFAIIKPAASILGLVLEVFDLYEGGKFKLQKGFLYLAILMNFSVWTAMYSLILFYMATEDRLAPFRPLAKFLCIKAIIFFSFWQSLLLAFLVQSGVIGDLTSMGLDAHHNAQRIEDFLVLLEMVGFAIAHSYAFSYRDFADPDRRHNRPLLHNLQKVLNVEDVLKDAHQTFWTKGDKRELPLKDLKSAHKIDASSDSDEEDELELLIAQDAHSSVSLMRNQDSL</sequence>
<dbReference type="STRING" id="1169540.A0A0G4H7R8"/>
<keyword evidence="7" id="KW-1185">Reference proteome</keyword>
<protein>
    <recommendedName>
        <fullName evidence="8">Transmembrane protein 184C</fullName>
    </recommendedName>
</protein>
<proteinExistence type="predicted"/>
<evidence type="ECO:0000256" key="2">
    <source>
        <dbReference type="ARBA" id="ARBA00022692"/>
    </source>
</evidence>
<dbReference type="AlphaFoldDB" id="A0A0G4H7R8"/>
<dbReference type="Pfam" id="PF03619">
    <property type="entry name" value="Solute_trans_a"/>
    <property type="match status" value="1"/>
</dbReference>
<dbReference type="InterPro" id="IPR005178">
    <property type="entry name" value="Ostalpha/TMEM184C"/>
</dbReference>
<keyword evidence="3 5" id="KW-1133">Transmembrane helix</keyword>
<feature type="transmembrane region" description="Helical" evidence="5">
    <location>
        <begin position="35"/>
        <end position="55"/>
    </location>
</feature>
<dbReference type="GO" id="GO:0016020">
    <property type="term" value="C:membrane"/>
    <property type="evidence" value="ECO:0007669"/>
    <property type="project" value="UniProtKB-SubCell"/>
</dbReference>
<reference evidence="6 7" key="1">
    <citation type="submission" date="2014-11" db="EMBL/GenBank/DDBJ databases">
        <authorList>
            <person name="Zhu J."/>
            <person name="Qi W."/>
            <person name="Song R."/>
        </authorList>
    </citation>
    <scope>NUCLEOTIDE SEQUENCE [LARGE SCALE GENOMIC DNA]</scope>
</reference>
<evidence type="ECO:0008006" key="8">
    <source>
        <dbReference type="Google" id="ProtNLM"/>
    </source>
</evidence>
<dbReference type="PANTHER" id="PTHR23423">
    <property type="entry name" value="ORGANIC SOLUTE TRANSPORTER-RELATED"/>
    <property type="match status" value="1"/>
</dbReference>